<gene>
    <name evidence="2" type="ORF">C7B65_00860</name>
</gene>
<dbReference type="InterPro" id="IPR021471">
    <property type="entry name" value="DUF3124"/>
</dbReference>
<keyword evidence="1" id="KW-0732">Signal</keyword>
<dbReference type="PROSITE" id="PS51257">
    <property type="entry name" value="PROKAR_LIPOPROTEIN"/>
    <property type="match status" value="1"/>
</dbReference>
<protein>
    <submittedName>
        <fullName evidence="2">DUF3124 domain-containing protein</fullName>
    </submittedName>
</protein>
<evidence type="ECO:0000313" key="3">
    <source>
        <dbReference type="Proteomes" id="UP000238634"/>
    </source>
</evidence>
<dbReference type="EMBL" id="PVWG01000001">
    <property type="protein sequence ID" value="PSB21999.1"/>
    <property type="molecule type" value="Genomic_DNA"/>
</dbReference>
<dbReference type="STRING" id="1920490.GCA_001895925_00721"/>
<dbReference type="AlphaFoldDB" id="A0A2T1DNF7"/>
<reference evidence="2 3" key="1">
    <citation type="submission" date="2018-02" db="EMBL/GenBank/DDBJ databases">
        <authorList>
            <person name="Cohen D.B."/>
            <person name="Kent A.D."/>
        </authorList>
    </citation>
    <scope>NUCLEOTIDE SEQUENCE [LARGE SCALE GENOMIC DNA]</scope>
    <source>
        <strain evidence="2 3">ULC007</strain>
    </source>
</reference>
<feature type="chain" id="PRO_5015646940" evidence="1">
    <location>
        <begin position="24"/>
        <end position="175"/>
    </location>
</feature>
<feature type="signal peptide" evidence="1">
    <location>
        <begin position="1"/>
        <end position="23"/>
    </location>
</feature>
<organism evidence="2 3">
    <name type="scientific">Phormidesmis priestleyi ULC007</name>
    <dbReference type="NCBI Taxonomy" id="1920490"/>
    <lineage>
        <taxon>Bacteria</taxon>
        <taxon>Bacillati</taxon>
        <taxon>Cyanobacteriota</taxon>
        <taxon>Cyanophyceae</taxon>
        <taxon>Leptolyngbyales</taxon>
        <taxon>Leptolyngbyaceae</taxon>
        <taxon>Phormidesmis</taxon>
    </lineage>
</organism>
<name>A0A2T1DNF7_9CYAN</name>
<evidence type="ECO:0000256" key="1">
    <source>
        <dbReference type="SAM" id="SignalP"/>
    </source>
</evidence>
<accession>A0A2T1DNF7</accession>
<comment type="caution">
    <text evidence="2">The sequence shown here is derived from an EMBL/GenBank/DDBJ whole genome shotgun (WGS) entry which is preliminary data.</text>
</comment>
<sequence>MKRYLCSYLVPLFVLLTACTPSKTPPEAAPPLKAVTLDNSVKIIAGQTVYVPIYSHIYTWEQSRTIDLTATLSVRNADLTHPIIVASVNYYDSSGKPVRKYLEQPVELEPLASTSFVVNQEDTRGGSGAAFVVEWVTQKEVSVPVIESVMINTSTNQGISFVSPGRVIKSRVSSK</sequence>
<dbReference type="Pfam" id="PF11322">
    <property type="entry name" value="DUF3124"/>
    <property type="match status" value="1"/>
</dbReference>
<dbReference type="Proteomes" id="UP000238634">
    <property type="component" value="Unassembled WGS sequence"/>
</dbReference>
<proteinExistence type="predicted"/>
<dbReference type="RefSeq" id="WP_073069021.1">
    <property type="nucleotide sequence ID" value="NZ_MPPI01000001.1"/>
</dbReference>
<reference evidence="2 3" key="2">
    <citation type="submission" date="2018-03" db="EMBL/GenBank/DDBJ databases">
        <title>The ancient ancestry and fast evolution of plastids.</title>
        <authorList>
            <person name="Moore K.R."/>
            <person name="Magnabosco C."/>
            <person name="Momper L."/>
            <person name="Gold D.A."/>
            <person name="Bosak T."/>
            <person name="Fournier G.P."/>
        </authorList>
    </citation>
    <scope>NUCLEOTIDE SEQUENCE [LARGE SCALE GENOMIC DNA]</scope>
    <source>
        <strain evidence="2 3">ULC007</strain>
    </source>
</reference>
<evidence type="ECO:0000313" key="2">
    <source>
        <dbReference type="EMBL" id="PSB21999.1"/>
    </source>
</evidence>
<dbReference type="OrthoDB" id="283474at2"/>
<keyword evidence="3" id="KW-1185">Reference proteome</keyword>